<comment type="caution">
    <text evidence="1">The sequence shown here is derived from an EMBL/GenBank/DDBJ whole genome shotgun (WGS) entry which is preliminary data.</text>
</comment>
<accession>A0ABD2P526</accession>
<evidence type="ECO:0000313" key="1">
    <source>
        <dbReference type="EMBL" id="KAL3286030.1"/>
    </source>
</evidence>
<dbReference type="Proteomes" id="UP001516400">
    <property type="component" value="Unassembled WGS sequence"/>
</dbReference>
<evidence type="ECO:0000313" key="2">
    <source>
        <dbReference type="Proteomes" id="UP001516400"/>
    </source>
</evidence>
<gene>
    <name evidence="1" type="ORF">HHI36_000543</name>
</gene>
<organism evidence="1 2">
    <name type="scientific">Cryptolaemus montrouzieri</name>
    <dbReference type="NCBI Taxonomy" id="559131"/>
    <lineage>
        <taxon>Eukaryota</taxon>
        <taxon>Metazoa</taxon>
        <taxon>Ecdysozoa</taxon>
        <taxon>Arthropoda</taxon>
        <taxon>Hexapoda</taxon>
        <taxon>Insecta</taxon>
        <taxon>Pterygota</taxon>
        <taxon>Neoptera</taxon>
        <taxon>Endopterygota</taxon>
        <taxon>Coleoptera</taxon>
        <taxon>Polyphaga</taxon>
        <taxon>Cucujiformia</taxon>
        <taxon>Coccinelloidea</taxon>
        <taxon>Coccinellidae</taxon>
        <taxon>Scymninae</taxon>
        <taxon>Scymnini</taxon>
        <taxon>Cryptolaemus</taxon>
    </lineage>
</organism>
<name>A0ABD2P526_9CUCU</name>
<protein>
    <submittedName>
        <fullName evidence="1">Uncharacterized protein</fullName>
    </submittedName>
</protein>
<keyword evidence="2" id="KW-1185">Reference proteome</keyword>
<proteinExistence type="predicted"/>
<sequence>MDPYIRVFQWDQITTYHVEGFDDLHQGNKTIVDQCYRNQSVRESDISFNFRSYLEGLDGDCDVNITKGDMNIDILNTVGDDIQDYLTLISEMGFSLCINLPTRVTKIPKTCIDHISLKNKIGVGDFLPVVSETSSTDHFPGEKHKLYNKLIHNQNKNCVEEATSTFIIPEENVKRKTWITPSLVRSINKKTKMYRCLLRNPEQEDLRSDIRDTEIL</sequence>
<reference evidence="1 2" key="1">
    <citation type="journal article" date="2021" name="BMC Biol.">
        <title>Horizontally acquired antibacterial genes associated with adaptive radiation of ladybird beetles.</title>
        <authorList>
            <person name="Li H.S."/>
            <person name="Tang X.F."/>
            <person name="Huang Y.H."/>
            <person name="Xu Z.Y."/>
            <person name="Chen M.L."/>
            <person name="Du X.Y."/>
            <person name="Qiu B.Y."/>
            <person name="Chen P.T."/>
            <person name="Zhang W."/>
            <person name="Slipinski A."/>
            <person name="Escalona H.E."/>
            <person name="Waterhouse R.M."/>
            <person name="Zwick A."/>
            <person name="Pang H."/>
        </authorList>
    </citation>
    <scope>NUCLEOTIDE SEQUENCE [LARGE SCALE GENOMIC DNA]</scope>
    <source>
        <strain evidence="1">SYSU2018</strain>
    </source>
</reference>
<dbReference type="EMBL" id="JABFTP020000185">
    <property type="protein sequence ID" value="KAL3286030.1"/>
    <property type="molecule type" value="Genomic_DNA"/>
</dbReference>
<dbReference type="AlphaFoldDB" id="A0ABD2P526"/>